<accession>F0WRF1</accession>
<dbReference type="InterPro" id="IPR023586">
    <property type="entry name" value="Ile-tRNA-ligase_type2"/>
</dbReference>
<dbReference type="PANTHER" id="PTHR42780">
    <property type="entry name" value="SOLEUCYL-TRNA SYNTHETASE"/>
    <property type="match status" value="1"/>
</dbReference>
<reference evidence="1" key="2">
    <citation type="submission" date="2011-02" db="EMBL/GenBank/DDBJ databases">
        <authorList>
            <person name="MacLean D."/>
        </authorList>
    </citation>
    <scope>NUCLEOTIDE SEQUENCE</scope>
</reference>
<sequence length="144" mass="16695">MSSSTDLPEVSDGIASGVHFLMIPEYDSSRLDKEVERRMKILQSGIKMGRVARERRTIALKTPLRKFIVICSDTAELKYVEILKAYIFDELNMRDLEFTDKEQEWCNLKAEANNKALGRRCVKLLDDMEHDQRSQTRRLQKVSG</sequence>
<organism evidence="1">
    <name type="scientific">Albugo laibachii Nc14</name>
    <dbReference type="NCBI Taxonomy" id="890382"/>
    <lineage>
        <taxon>Eukaryota</taxon>
        <taxon>Sar</taxon>
        <taxon>Stramenopiles</taxon>
        <taxon>Oomycota</taxon>
        <taxon>Peronosporomycetes</taxon>
        <taxon>Albuginales</taxon>
        <taxon>Albuginaceae</taxon>
        <taxon>Albugo</taxon>
    </lineage>
</organism>
<dbReference type="HOGENOM" id="CLU_1800048_0_0_1"/>
<dbReference type="AlphaFoldDB" id="F0WRF1"/>
<dbReference type="InterPro" id="IPR009080">
    <property type="entry name" value="tRNAsynth_Ia_anticodon-bd"/>
</dbReference>
<dbReference type="GO" id="GO:0004822">
    <property type="term" value="F:isoleucine-tRNA ligase activity"/>
    <property type="evidence" value="ECO:0007669"/>
    <property type="project" value="InterPro"/>
</dbReference>
<reference evidence="1" key="1">
    <citation type="journal article" date="2011" name="PLoS Biol.">
        <title>Gene gain and loss during evolution of obligate parasitism in the white rust pathogen of Arabidopsis thaliana.</title>
        <authorList>
            <person name="Kemen E."/>
            <person name="Gardiner A."/>
            <person name="Schultz-Larsen T."/>
            <person name="Kemen A.C."/>
            <person name="Balmuth A.L."/>
            <person name="Robert-Seilaniantz A."/>
            <person name="Bailey K."/>
            <person name="Holub E."/>
            <person name="Studholme D.J."/>
            <person name="Maclean D."/>
            <person name="Jones J.D."/>
        </authorList>
    </citation>
    <scope>NUCLEOTIDE SEQUENCE</scope>
</reference>
<dbReference type="PANTHER" id="PTHR42780:SF1">
    <property type="entry name" value="ISOLEUCINE--TRNA LIGASE, CYTOPLASMIC"/>
    <property type="match status" value="1"/>
</dbReference>
<dbReference type="EMBL" id="FR824258">
    <property type="protein sequence ID" value="CCA23914.1"/>
    <property type="molecule type" value="Genomic_DNA"/>
</dbReference>
<protein>
    <submittedName>
        <fullName evidence="1">Uncharacterized protein ALNC14_100580</fullName>
    </submittedName>
</protein>
<name>F0WRF1_9STRA</name>
<dbReference type="SUPFAM" id="SSF47323">
    <property type="entry name" value="Anticodon-binding domain of a subclass of class I aminoacyl-tRNA synthetases"/>
    <property type="match status" value="1"/>
</dbReference>
<proteinExistence type="predicted"/>
<gene>
    <name evidence="1" type="ORF">ALNC14_100580</name>
</gene>
<dbReference type="GO" id="GO:0005524">
    <property type="term" value="F:ATP binding"/>
    <property type="evidence" value="ECO:0007669"/>
    <property type="project" value="InterPro"/>
</dbReference>
<dbReference type="GO" id="GO:0006428">
    <property type="term" value="P:isoleucyl-tRNA aminoacylation"/>
    <property type="evidence" value="ECO:0007669"/>
    <property type="project" value="TreeGrafter"/>
</dbReference>
<evidence type="ECO:0000313" key="1">
    <source>
        <dbReference type="EMBL" id="CCA23914.1"/>
    </source>
</evidence>